<feature type="non-terminal residue" evidence="1">
    <location>
        <position position="48"/>
    </location>
</feature>
<name>A0A382Q2T9_9ZZZZ</name>
<proteinExistence type="predicted"/>
<gene>
    <name evidence="1" type="ORF">METZ01_LOCUS332600</name>
</gene>
<reference evidence="1" key="1">
    <citation type="submission" date="2018-05" db="EMBL/GenBank/DDBJ databases">
        <authorList>
            <person name="Lanie J.A."/>
            <person name="Ng W.-L."/>
            <person name="Kazmierczak K.M."/>
            <person name="Andrzejewski T.M."/>
            <person name="Davidsen T.M."/>
            <person name="Wayne K.J."/>
            <person name="Tettelin H."/>
            <person name="Glass J.I."/>
            <person name="Rusch D."/>
            <person name="Podicherti R."/>
            <person name="Tsui H.-C.T."/>
            <person name="Winkler M.E."/>
        </authorList>
    </citation>
    <scope>NUCLEOTIDE SEQUENCE</scope>
</reference>
<dbReference type="EMBL" id="UINC01111487">
    <property type="protein sequence ID" value="SVC79746.1"/>
    <property type="molecule type" value="Genomic_DNA"/>
</dbReference>
<dbReference type="AlphaFoldDB" id="A0A382Q2T9"/>
<evidence type="ECO:0000313" key="1">
    <source>
        <dbReference type="EMBL" id="SVC79746.1"/>
    </source>
</evidence>
<accession>A0A382Q2T9</accession>
<organism evidence="1">
    <name type="scientific">marine metagenome</name>
    <dbReference type="NCBI Taxonomy" id="408172"/>
    <lineage>
        <taxon>unclassified sequences</taxon>
        <taxon>metagenomes</taxon>
        <taxon>ecological metagenomes</taxon>
    </lineage>
</organism>
<sequence length="48" mass="5593">MTFGNSIVASDYEDQTVEELRDQIRNNISKFIKHLERTIVNVLGKQIE</sequence>
<protein>
    <submittedName>
        <fullName evidence="1">Uncharacterized protein</fullName>
    </submittedName>
</protein>